<protein>
    <recommendedName>
        <fullName evidence="10">C-X-C motif chemokine</fullName>
    </recommendedName>
</protein>
<keyword evidence="7" id="KW-0164">Citrullination</keyword>
<keyword evidence="4 10" id="KW-0202">Cytokine</keyword>
<dbReference type="OMA" id="RCENIEY"/>
<dbReference type="Ensembl" id="ENSBIXT00000053043.1">
    <property type="protein sequence ID" value="ENSBIXP00000026595.1"/>
    <property type="gene ID" value="ENSBIXG00000029775.1"/>
</dbReference>
<organism evidence="12 13">
    <name type="scientific">Bos indicus x Bos taurus</name>
    <name type="common">Hybrid cattle</name>
    <dbReference type="NCBI Taxonomy" id="30522"/>
    <lineage>
        <taxon>Eukaryota</taxon>
        <taxon>Metazoa</taxon>
        <taxon>Chordata</taxon>
        <taxon>Craniata</taxon>
        <taxon>Vertebrata</taxon>
        <taxon>Euteleostomi</taxon>
        <taxon>Mammalia</taxon>
        <taxon>Eutheria</taxon>
        <taxon>Laurasiatheria</taxon>
        <taxon>Artiodactyla</taxon>
        <taxon>Ruminantia</taxon>
        <taxon>Pecora</taxon>
        <taxon>Bovidae</taxon>
        <taxon>Bovinae</taxon>
        <taxon>Bos</taxon>
    </lineage>
</organism>
<proteinExistence type="inferred from homology"/>
<evidence type="ECO:0000256" key="9">
    <source>
        <dbReference type="ARBA" id="ARBA00023198"/>
    </source>
</evidence>
<dbReference type="InterPro" id="IPR018048">
    <property type="entry name" value="Chemokine_CXC_CS"/>
</dbReference>
<evidence type="ECO:0000256" key="3">
    <source>
        <dbReference type="ARBA" id="ARBA00022500"/>
    </source>
</evidence>
<dbReference type="GO" id="GO:0005615">
    <property type="term" value="C:extracellular space"/>
    <property type="evidence" value="ECO:0007669"/>
    <property type="project" value="UniProtKB-UniRule"/>
</dbReference>
<evidence type="ECO:0000256" key="10">
    <source>
        <dbReference type="RuleBase" id="RU361149"/>
    </source>
</evidence>
<comment type="subcellular location">
    <subcellularLocation>
        <location evidence="1 10">Secreted</location>
    </subcellularLocation>
</comment>
<evidence type="ECO:0000256" key="1">
    <source>
        <dbReference type="ARBA" id="ARBA00004613"/>
    </source>
</evidence>
<accession>A0A4W2DQY6</accession>
<dbReference type="GO" id="GO:0006955">
    <property type="term" value="P:immune response"/>
    <property type="evidence" value="ECO:0007669"/>
    <property type="project" value="InterPro"/>
</dbReference>
<dbReference type="PRINTS" id="PR00437">
    <property type="entry name" value="SMALLCYTKCXC"/>
</dbReference>
<dbReference type="PROSITE" id="PS00471">
    <property type="entry name" value="SMALL_CYTOKINES_CXC"/>
    <property type="match status" value="1"/>
</dbReference>
<dbReference type="PANTHER" id="PTHR12015:SF188">
    <property type="entry name" value="C-X-C MOTIF CHEMOKINE 10"/>
    <property type="match status" value="1"/>
</dbReference>
<dbReference type="InterPro" id="IPR001811">
    <property type="entry name" value="Chemokine_IL8-like_dom"/>
</dbReference>
<feature type="domain" description="Chemokine interleukin-8-like" evidence="11">
    <location>
        <begin position="25"/>
        <end position="87"/>
    </location>
</feature>
<feature type="chain" id="PRO_5021511532" description="C-X-C motif chemokine" evidence="10">
    <location>
        <begin position="20"/>
        <end position="138"/>
    </location>
</feature>
<dbReference type="Pfam" id="PF00048">
    <property type="entry name" value="IL8"/>
    <property type="match status" value="1"/>
</dbReference>
<keyword evidence="5 10" id="KW-0964">Secreted</keyword>
<dbReference type="InterPro" id="IPR036048">
    <property type="entry name" value="Interleukin_8-like_sf"/>
</dbReference>
<comment type="similarity">
    <text evidence="2 10">Belongs to the intercrine alpha (chemokine CxC) family.</text>
</comment>
<name>A0A4W2DQY6_BOBOX</name>
<keyword evidence="13" id="KW-1185">Reference proteome</keyword>
<dbReference type="GO" id="GO:0008009">
    <property type="term" value="F:chemokine activity"/>
    <property type="evidence" value="ECO:0007669"/>
    <property type="project" value="InterPro"/>
</dbReference>
<dbReference type="InterPro" id="IPR033899">
    <property type="entry name" value="CXC_Chemokine_domain"/>
</dbReference>
<dbReference type="PANTHER" id="PTHR12015">
    <property type="entry name" value="SMALL INDUCIBLE CYTOKINE A"/>
    <property type="match status" value="1"/>
</dbReference>
<reference evidence="12" key="3">
    <citation type="submission" date="2025-09" db="UniProtKB">
        <authorList>
            <consortium name="Ensembl"/>
        </authorList>
    </citation>
    <scope>IDENTIFICATION</scope>
</reference>
<dbReference type="Gene3D" id="2.40.50.40">
    <property type="match status" value="1"/>
</dbReference>
<dbReference type="PRINTS" id="PR00436">
    <property type="entry name" value="INTERLEUKIN8"/>
</dbReference>
<keyword evidence="6 10" id="KW-0732">Signal</keyword>
<evidence type="ECO:0000256" key="6">
    <source>
        <dbReference type="ARBA" id="ARBA00022729"/>
    </source>
</evidence>
<dbReference type="STRING" id="30522.A0A4W2DQY6"/>
<evidence type="ECO:0000256" key="2">
    <source>
        <dbReference type="ARBA" id="ARBA00010665"/>
    </source>
</evidence>
<evidence type="ECO:0000256" key="5">
    <source>
        <dbReference type="ARBA" id="ARBA00022525"/>
    </source>
</evidence>
<dbReference type="InterPro" id="IPR001089">
    <property type="entry name" value="Chemokine_CXC"/>
</dbReference>
<dbReference type="InterPro" id="IPR039809">
    <property type="entry name" value="Chemokine_b/g/d"/>
</dbReference>
<feature type="signal peptide" evidence="10">
    <location>
        <begin position="1"/>
        <end position="19"/>
    </location>
</feature>
<keyword evidence="9" id="KW-0395">Inflammatory response</keyword>
<dbReference type="SUPFAM" id="SSF54117">
    <property type="entry name" value="Interleukin 8-like chemokines"/>
    <property type="match status" value="1"/>
</dbReference>
<dbReference type="CDD" id="cd00273">
    <property type="entry name" value="Chemokine_CXC"/>
    <property type="match status" value="1"/>
</dbReference>
<dbReference type="Proteomes" id="UP000314981">
    <property type="component" value="Unassembled WGS sequence"/>
</dbReference>
<evidence type="ECO:0000313" key="12">
    <source>
        <dbReference type="Ensembl" id="ENSBIXP00000026595.1"/>
    </source>
</evidence>
<keyword evidence="8" id="KW-1015">Disulfide bond</keyword>
<dbReference type="GO" id="GO:0030593">
    <property type="term" value="P:neutrophil chemotaxis"/>
    <property type="evidence" value="ECO:0007669"/>
    <property type="project" value="UniProtKB-ARBA"/>
</dbReference>
<dbReference type="FunFam" id="2.40.50.40:FF:000004">
    <property type="entry name" value="C-X-C motif chemokine"/>
    <property type="match status" value="1"/>
</dbReference>
<keyword evidence="3 10" id="KW-0145">Chemotaxis</keyword>
<evidence type="ECO:0000256" key="7">
    <source>
        <dbReference type="ARBA" id="ARBA00022934"/>
    </source>
</evidence>
<evidence type="ECO:0000259" key="11">
    <source>
        <dbReference type="SMART" id="SM00199"/>
    </source>
</evidence>
<evidence type="ECO:0000313" key="13">
    <source>
        <dbReference type="Proteomes" id="UP000314981"/>
    </source>
</evidence>
<evidence type="ECO:0000256" key="8">
    <source>
        <dbReference type="ARBA" id="ARBA00023157"/>
    </source>
</evidence>
<evidence type="ECO:0000256" key="4">
    <source>
        <dbReference type="ARBA" id="ARBA00022514"/>
    </source>
</evidence>
<sequence length="138" mass="15592">MNKSGFLIFCLILLTLSQGVPLSRNTRCSCIEISNGSVNPRSLEKLEVIPASQSCPRVEIIATMKKNGEKRCLNPESKTIKNLLKAINKQRLKDLLEHGKRHNHCTTDKDGPERSYLYNCFPVYSICQALIVRGLRFS</sequence>
<dbReference type="AlphaFoldDB" id="A0A4W2DQY6"/>
<dbReference type="SMART" id="SM00199">
    <property type="entry name" value="SCY"/>
    <property type="match status" value="1"/>
</dbReference>
<dbReference type="GO" id="GO:0042119">
    <property type="term" value="P:neutrophil activation"/>
    <property type="evidence" value="ECO:0007669"/>
    <property type="project" value="UniProtKB-ARBA"/>
</dbReference>
<reference evidence="12" key="2">
    <citation type="submission" date="2025-08" db="UniProtKB">
        <authorList>
            <consortium name="Ensembl"/>
        </authorList>
    </citation>
    <scope>IDENTIFICATION</scope>
</reference>
<reference evidence="13" key="1">
    <citation type="submission" date="2018-11" db="EMBL/GenBank/DDBJ databases">
        <title>Haplotype-resolved cattle genomes.</title>
        <authorList>
            <person name="Low W.Y."/>
            <person name="Tearle R."/>
            <person name="Bickhart D.M."/>
            <person name="Rosen B.D."/>
            <person name="Koren S."/>
            <person name="Rhie A."/>
            <person name="Hiendleder S."/>
            <person name="Phillippy A.M."/>
            <person name="Smith T.P.L."/>
            <person name="Williams J.L."/>
        </authorList>
    </citation>
    <scope>NUCLEOTIDE SEQUENCE [LARGE SCALE GENOMIC DNA]</scope>
</reference>
<dbReference type="GO" id="GO:0006954">
    <property type="term" value="P:inflammatory response"/>
    <property type="evidence" value="ECO:0007669"/>
    <property type="project" value="UniProtKB-KW"/>
</dbReference>